<keyword evidence="2" id="KW-0238">DNA-binding</keyword>
<dbReference type="SUPFAM" id="SSF46785">
    <property type="entry name" value="Winged helix' DNA-binding domain"/>
    <property type="match status" value="1"/>
</dbReference>
<sequence length="245" mass="27686">MIQSIDRAMLIIEVMSDSQKDKWLPAELAEETGLPISTVYRLLQSLELHNLVSQIEHTKQYELGYKWVELGLKKYEKLDIRQVARPILEKLANDVEETVYLNTPNDDVSIIIERIDSPRNVRIIDSIGERIPMNIGAANKTMLAYSPPHNTDALLQRLIPEEAEREQFKQQLRSVKRKGFAISRGEKTEGTLAVGAPIFDFEGTVLGAISIEALAMQTTEEQLDYFIEKVTEAAEEISSAMGQVK</sequence>
<dbReference type="GO" id="GO:0045892">
    <property type="term" value="P:negative regulation of DNA-templated transcription"/>
    <property type="evidence" value="ECO:0007669"/>
    <property type="project" value="TreeGrafter"/>
</dbReference>
<dbReference type="PROSITE" id="PS51078">
    <property type="entry name" value="ICLR_ED"/>
    <property type="match status" value="1"/>
</dbReference>
<proteinExistence type="predicted"/>
<dbReference type="InterPro" id="IPR050707">
    <property type="entry name" value="HTH_MetabolicPath_Reg"/>
</dbReference>
<dbReference type="InterPro" id="IPR029016">
    <property type="entry name" value="GAF-like_dom_sf"/>
</dbReference>
<evidence type="ECO:0000259" key="5">
    <source>
        <dbReference type="PROSITE" id="PS51078"/>
    </source>
</evidence>
<keyword evidence="7" id="KW-1185">Reference proteome</keyword>
<dbReference type="InterPro" id="IPR036390">
    <property type="entry name" value="WH_DNA-bd_sf"/>
</dbReference>
<gene>
    <name evidence="6" type="ORF">SLU01_28020</name>
</gene>
<dbReference type="SMART" id="SM00346">
    <property type="entry name" value="HTH_ICLR"/>
    <property type="match status" value="1"/>
</dbReference>
<dbReference type="GO" id="GO:0003677">
    <property type="term" value="F:DNA binding"/>
    <property type="evidence" value="ECO:0007669"/>
    <property type="project" value="UniProtKB-KW"/>
</dbReference>
<evidence type="ECO:0000256" key="2">
    <source>
        <dbReference type="ARBA" id="ARBA00023125"/>
    </source>
</evidence>
<evidence type="ECO:0000259" key="4">
    <source>
        <dbReference type="PROSITE" id="PS51077"/>
    </source>
</evidence>
<dbReference type="PANTHER" id="PTHR30136">
    <property type="entry name" value="HELIX-TURN-HELIX TRANSCRIPTIONAL REGULATOR, ICLR FAMILY"/>
    <property type="match status" value="1"/>
</dbReference>
<dbReference type="EMBL" id="BJYL01000038">
    <property type="protein sequence ID" value="GEN84490.1"/>
    <property type="molecule type" value="Genomic_DNA"/>
</dbReference>
<dbReference type="AlphaFoldDB" id="A0A511ZAL4"/>
<protein>
    <submittedName>
        <fullName evidence="6">IclR family transcriptional regulator</fullName>
    </submittedName>
</protein>
<evidence type="ECO:0000256" key="1">
    <source>
        <dbReference type="ARBA" id="ARBA00023015"/>
    </source>
</evidence>
<dbReference type="InterPro" id="IPR005471">
    <property type="entry name" value="Tscrpt_reg_IclR_N"/>
</dbReference>
<evidence type="ECO:0000256" key="3">
    <source>
        <dbReference type="ARBA" id="ARBA00023163"/>
    </source>
</evidence>
<evidence type="ECO:0000313" key="7">
    <source>
        <dbReference type="Proteomes" id="UP000321901"/>
    </source>
</evidence>
<dbReference type="InterPro" id="IPR036388">
    <property type="entry name" value="WH-like_DNA-bd_sf"/>
</dbReference>
<accession>A0A511ZAL4</accession>
<dbReference type="Proteomes" id="UP000321901">
    <property type="component" value="Unassembled WGS sequence"/>
</dbReference>
<keyword evidence="1" id="KW-0805">Transcription regulation</keyword>
<dbReference type="Pfam" id="PF09339">
    <property type="entry name" value="HTH_IclR"/>
    <property type="match status" value="1"/>
</dbReference>
<evidence type="ECO:0000313" key="6">
    <source>
        <dbReference type="EMBL" id="GEN84490.1"/>
    </source>
</evidence>
<dbReference type="RefSeq" id="WP_170232720.1">
    <property type="nucleotide sequence ID" value="NZ_BJYL01000038.1"/>
</dbReference>
<dbReference type="PANTHER" id="PTHR30136:SF24">
    <property type="entry name" value="HTH-TYPE TRANSCRIPTIONAL REPRESSOR ALLR"/>
    <property type="match status" value="1"/>
</dbReference>
<dbReference type="InterPro" id="IPR014757">
    <property type="entry name" value="Tscrpt_reg_IclR_C"/>
</dbReference>
<reference evidence="6 7" key="1">
    <citation type="submission" date="2019-07" db="EMBL/GenBank/DDBJ databases">
        <title>Whole genome shotgun sequence of Sporosarcina luteola NBRC 105378.</title>
        <authorList>
            <person name="Hosoyama A."/>
            <person name="Uohara A."/>
            <person name="Ohji S."/>
            <person name="Ichikawa N."/>
        </authorList>
    </citation>
    <scope>NUCLEOTIDE SEQUENCE [LARGE SCALE GENOMIC DNA]</scope>
    <source>
        <strain evidence="6 7">NBRC 105378</strain>
    </source>
</reference>
<dbReference type="Gene3D" id="3.30.450.40">
    <property type="match status" value="1"/>
</dbReference>
<organism evidence="6 7">
    <name type="scientific">Sporosarcina luteola</name>
    <dbReference type="NCBI Taxonomy" id="582850"/>
    <lineage>
        <taxon>Bacteria</taxon>
        <taxon>Bacillati</taxon>
        <taxon>Bacillota</taxon>
        <taxon>Bacilli</taxon>
        <taxon>Bacillales</taxon>
        <taxon>Caryophanaceae</taxon>
        <taxon>Sporosarcina</taxon>
    </lineage>
</organism>
<dbReference type="SUPFAM" id="SSF55781">
    <property type="entry name" value="GAF domain-like"/>
    <property type="match status" value="1"/>
</dbReference>
<dbReference type="GO" id="GO:0003700">
    <property type="term" value="F:DNA-binding transcription factor activity"/>
    <property type="evidence" value="ECO:0007669"/>
    <property type="project" value="TreeGrafter"/>
</dbReference>
<feature type="domain" description="HTH iclR-type" evidence="4">
    <location>
        <begin position="2"/>
        <end position="65"/>
    </location>
</feature>
<comment type="caution">
    <text evidence="6">The sequence shown here is derived from an EMBL/GenBank/DDBJ whole genome shotgun (WGS) entry which is preliminary data.</text>
</comment>
<dbReference type="Gene3D" id="1.10.10.10">
    <property type="entry name" value="Winged helix-like DNA-binding domain superfamily/Winged helix DNA-binding domain"/>
    <property type="match status" value="1"/>
</dbReference>
<dbReference type="Pfam" id="PF01614">
    <property type="entry name" value="IclR_C"/>
    <property type="match status" value="1"/>
</dbReference>
<feature type="domain" description="IclR-ED" evidence="5">
    <location>
        <begin position="66"/>
        <end position="243"/>
    </location>
</feature>
<dbReference type="PROSITE" id="PS51077">
    <property type="entry name" value="HTH_ICLR"/>
    <property type="match status" value="1"/>
</dbReference>
<keyword evidence="3" id="KW-0804">Transcription</keyword>
<name>A0A511ZAL4_9BACL</name>